<dbReference type="KEGG" id="ahk:NCTC10172_00317"/>
<dbReference type="AlphaFoldDB" id="A0A449BIP8"/>
<name>A0A449BIP8_9MOLU</name>
<organism evidence="1 2">
    <name type="scientific">Acholeplasma hippikon</name>
    <dbReference type="NCBI Taxonomy" id="264636"/>
    <lineage>
        <taxon>Bacteria</taxon>
        <taxon>Bacillati</taxon>
        <taxon>Mycoplasmatota</taxon>
        <taxon>Mollicutes</taxon>
        <taxon>Acholeplasmatales</taxon>
        <taxon>Acholeplasmataceae</taxon>
        <taxon>Acholeplasma</taxon>
    </lineage>
</organism>
<protein>
    <submittedName>
        <fullName evidence="1">Predicted esterase</fullName>
    </submittedName>
</protein>
<sequence>MKYYVRNKKSNKTQLLFHGTGGSYRDLISIAEYIDPSSNYIAFEGNELEEGMRRFFKRHAIGKFDIPNLELNTTELDKDIKDIKQMNEFKDTNFVAMGFSNGANILESLFQMYPDSLKNFMLLSPVYVRKDLKFKDLTGLNILIVTSYNDPYTTKKDLELLINDLKDANANVDLYLHDAGHRLTEGALNYAKDWYFRNI</sequence>
<dbReference type="RefSeq" id="WP_035369732.1">
    <property type="nucleotide sequence ID" value="NZ_LR215050.1"/>
</dbReference>
<evidence type="ECO:0000313" key="2">
    <source>
        <dbReference type="Proteomes" id="UP000290909"/>
    </source>
</evidence>
<dbReference type="InterPro" id="IPR029058">
    <property type="entry name" value="AB_hydrolase_fold"/>
</dbReference>
<accession>A0A449BIP8</accession>
<dbReference type="Proteomes" id="UP000290909">
    <property type="component" value="Chromosome"/>
</dbReference>
<gene>
    <name evidence="1" type="ORF">NCTC10172_00317</name>
</gene>
<dbReference type="Gene3D" id="3.40.50.1820">
    <property type="entry name" value="alpha/beta hydrolase"/>
    <property type="match status" value="1"/>
</dbReference>
<proteinExistence type="predicted"/>
<dbReference type="STRING" id="1408416.GCA_000702765_01134"/>
<reference evidence="1 2" key="1">
    <citation type="submission" date="2019-01" db="EMBL/GenBank/DDBJ databases">
        <authorList>
            <consortium name="Pathogen Informatics"/>
        </authorList>
    </citation>
    <scope>NUCLEOTIDE SEQUENCE [LARGE SCALE GENOMIC DNA]</scope>
    <source>
        <strain evidence="1 2">NCTC10172</strain>
    </source>
</reference>
<dbReference type="SUPFAM" id="SSF53474">
    <property type="entry name" value="alpha/beta-Hydrolases"/>
    <property type="match status" value="1"/>
</dbReference>
<evidence type="ECO:0000313" key="1">
    <source>
        <dbReference type="EMBL" id="VEU82308.1"/>
    </source>
</evidence>
<keyword evidence="2" id="KW-1185">Reference proteome</keyword>
<dbReference type="EMBL" id="LR215050">
    <property type="protein sequence ID" value="VEU82308.1"/>
    <property type="molecule type" value="Genomic_DNA"/>
</dbReference>